<evidence type="ECO:0000313" key="1">
    <source>
        <dbReference type="EMBL" id="CAF9916939.1"/>
    </source>
</evidence>
<gene>
    <name evidence="1" type="ORF">IMSHALPRED_003349</name>
</gene>
<name>A0A8H3F2M0_9LECA</name>
<keyword evidence="2" id="KW-1185">Reference proteome</keyword>
<dbReference type="Proteomes" id="UP000664534">
    <property type="component" value="Unassembled WGS sequence"/>
</dbReference>
<protein>
    <submittedName>
        <fullName evidence="1">Uncharacterized protein</fullName>
    </submittedName>
</protein>
<organism evidence="1 2">
    <name type="scientific">Imshaugia aleurites</name>
    <dbReference type="NCBI Taxonomy" id="172621"/>
    <lineage>
        <taxon>Eukaryota</taxon>
        <taxon>Fungi</taxon>
        <taxon>Dikarya</taxon>
        <taxon>Ascomycota</taxon>
        <taxon>Pezizomycotina</taxon>
        <taxon>Lecanoromycetes</taxon>
        <taxon>OSLEUM clade</taxon>
        <taxon>Lecanoromycetidae</taxon>
        <taxon>Lecanorales</taxon>
        <taxon>Lecanorineae</taxon>
        <taxon>Parmeliaceae</taxon>
        <taxon>Imshaugia</taxon>
    </lineage>
</organism>
<comment type="caution">
    <text evidence="1">The sequence shown here is derived from an EMBL/GenBank/DDBJ whole genome shotgun (WGS) entry which is preliminary data.</text>
</comment>
<dbReference type="EMBL" id="CAJPDT010000017">
    <property type="protein sequence ID" value="CAF9916939.1"/>
    <property type="molecule type" value="Genomic_DNA"/>
</dbReference>
<sequence length="483" mass="54770">MAKPKYTAGFHFILSTSDQTLDKKDRRAIRSHATKAQGKRRKAVQLQSWINPDRSLRLAKESDPSEPPLLSVPIPKRVGGDFSALQLPPGIEPAMIQDLVKLISLNKHGVYPYEVCLDVHPVERGWFPYMISDICCIHSMMFSVRAFVDKSSDGDQISRQAAFHYAQTLQLLQARLNAFEQGRQDIVLCDSTIMVINTLAEAAELTGDFAGAANHIDGLLKIVSLKGGVGSLNTHNNIQVKVCRADLGLALRSGNRARLFREGIVWDCFIANRGIIRCSHEPHEAQIHAFVDALDPKLANSWKDLHAFSCLSNLAYQTTRKLSPNTYNEMMISILYRLTHLSFKDNPLREAIRTALLTFSSTIFMTRHYMQQPYEHLFNLFSSALFELCQSKSIIVPRPIMLWLMMLNRMVAYEEPSPEDWLSVWLDKAVSLTRVDTWPQAHRILKSVMWVDFVHDAPGKKAFEAAIQRLERPKESDIERASL</sequence>
<dbReference type="OrthoDB" id="5376287at2759"/>
<evidence type="ECO:0000313" key="2">
    <source>
        <dbReference type="Proteomes" id="UP000664534"/>
    </source>
</evidence>
<dbReference type="PANTHER" id="PTHR37540">
    <property type="entry name" value="TRANSCRIPTION FACTOR (ACR-2), PUTATIVE-RELATED-RELATED"/>
    <property type="match status" value="1"/>
</dbReference>
<accession>A0A8H3F2M0</accession>
<dbReference type="PANTHER" id="PTHR37540:SF9">
    <property type="entry name" value="ZN(2)-C6 FUNGAL-TYPE DOMAIN-CONTAINING PROTEIN"/>
    <property type="match status" value="1"/>
</dbReference>
<proteinExistence type="predicted"/>
<dbReference type="AlphaFoldDB" id="A0A8H3F2M0"/>
<reference evidence="1" key="1">
    <citation type="submission" date="2021-03" db="EMBL/GenBank/DDBJ databases">
        <authorList>
            <person name="Tagirdzhanova G."/>
        </authorList>
    </citation>
    <scope>NUCLEOTIDE SEQUENCE</scope>
</reference>